<evidence type="ECO:0000313" key="2">
    <source>
        <dbReference type="EMBL" id="CAG8749805.1"/>
    </source>
</evidence>
<dbReference type="GO" id="GO:0003677">
    <property type="term" value="F:DNA binding"/>
    <property type="evidence" value="ECO:0007669"/>
    <property type="project" value="UniProtKB-KW"/>
</dbReference>
<sequence>MGLEGGASRLVEELLNRANVSLIGWGRPYPATNELLAAFLAWLNLSKRVSEIPTCLAAIAREHKVRGLVDPTKNSQI</sequence>
<name>A0A9N9IWS5_9GLOM</name>
<proteinExistence type="predicted"/>
<evidence type="ECO:0000256" key="1">
    <source>
        <dbReference type="ARBA" id="ARBA00023125"/>
    </source>
</evidence>
<protein>
    <submittedName>
        <fullName evidence="2">19122_t:CDS:1</fullName>
    </submittedName>
</protein>
<dbReference type="EMBL" id="CAJVPY010015070">
    <property type="protein sequence ID" value="CAG8749805.1"/>
    <property type="molecule type" value="Genomic_DNA"/>
</dbReference>
<dbReference type="OrthoDB" id="2491237at2759"/>
<evidence type="ECO:0000313" key="3">
    <source>
        <dbReference type="Proteomes" id="UP000789405"/>
    </source>
</evidence>
<comment type="caution">
    <text evidence="2">The sequence shown here is derived from an EMBL/GenBank/DDBJ whole genome shotgun (WGS) entry which is preliminary data.</text>
</comment>
<organism evidence="2 3">
    <name type="scientific">Dentiscutata erythropus</name>
    <dbReference type="NCBI Taxonomy" id="1348616"/>
    <lineage>
        <taxon>Eukaryota</taxon>
        <taxon>Fungi</taxon>
        <taxon>Fungi incertae sedis</taxon>
        <taxon>Mucoromycota</taxon>
        <taxon>Glomeromycotina</taxon>
        <taxon>Glomeromycetes</taxon>
        <taxon>Diversisporales</taxon>
        <taxon>Gigasporaceae</taxon>
        <taxon>Dentiscutata</taxon>
    </lineage>
</organism>
<dbReference type="Proteomes" id="UP000789405">
    <property type="component" value="Unassembled WGS sequence"/>
</dbReference>
<dbReference type="AlphaFoldDB" id="A0A9N9IWS5"/>
<reference evidence="2" key="1">
    <citation type="submission" date="2021-06" db="EMBL/GenBank/DDBJ databases">
        <authorList>
            <person name="Kallberg Y."/>
            <person name="Tangrot J."/>
            <person name="Rosling A."/>
        </authorList>
    </citation>
    <scope>NUCLEOTIDE SEQUENCE</scope>
    <source>
        <strain evidence="2">MA453B</strain>
    </source>
</reference>
<dbReference type="InterPro" id="IPR010998">
    <property type="entry name" value="Integrase_recombinase_N"/>
</dbReference>
<dbReference type="SUPFAM" id="SSF47823">
    <property type="entry name" value="lambda integrase-like, N-terminal domain"/>
    <property type="match status" value="1"/>
</dbReference>
<gene>
    <name evidence="2" type="ORF">DERYTH_LOCUS16786</name>
</gene>
<keyword evidence="3" id="KW-1185">Reference proteome</keyword>
<keyword evidence="1" id="KW-0238">DNA-binding</keyword>
<accession>A0A9N9IWS5</accession>
<dbReference type="Gene3D" id="1.10.150.130">
    <property type="match status" value="1"/>
</dbReference>